<dbReference type="InterPro" id="IPR002110">
    <property type="entry name" value="Ankyrin_rpt"/>
</dbReference>
<feature type="repeat" description="ANK" evidence="1">
    <location>
        <begin position="455"/>
        <end position="487"/>
    </location>
</feature>
<dbReference type="Pfam" id="PF12796">
    <property type="entry name" value="Ank_2"/>
    <property type="match status" value="1"/>
</dbReference>
<dbReference type="InterPro" id="IPR036770">
    <property type="entry name" value="Ankyrin_rpt-contain_sf"/>
</dbReference>
<reference evidence="4 5" key="1">
    <citation type="submission" date="2020-02" db="EMBL/GenBank/DDBJ databases">
        <title>Genome sequencing for Draconibacterium sp. strain M1.</title>
        <authorList>
            <person name="Park S.-J."/>
        </authorList>
    </citation>
    <scope>NUCLEOTIDE SEQUENCE [LARGE SCALE GENOMIC DNA]</scope>
    <source>
        <strain evidence="4 5">M1</strain>
    </source>
</reference>
<dbReference type="SMART" id="SM00248">
    <property type="entry name" value="ANK"/>
    <property type="match status" value="3"/>
</dbReference>
<keyword evidence="1" id="KW-0040">ANK repeat</keyword>
<dbReference type="Gene3D" id="1.25.40.20">
    <property type="entry name" value="Ankyrin repeat-containing domain"/>
    <property type="match status" value="2"/>
</dbReference>
<dbReference type="PANTHER" id="PTHR36927:SF1">
    <property type="entry name" value="MDO-LIKE PROTEIN"/>
    <property type="match status" value="1"/>
</dbReference>
<dbReference type="Pfam" id="PF01757">
    <property type="entry name" value="Acyl_transf_3"/>
    <property type="match status" value="1"/>
</dbReference>
<feature type="transmembrane region" description="Helical" evidence="2">
    <location>
        <begin position="352"/>
        <end position="370"/>
    </location>
</feature>
<dbReference type="GO" id="GO:0016747">
    <property type="term" value="F:acyltransferase activity, transferring groups other than amino-acyl groups"/>
    <property type="evidence" value="ECO:0007669"/>
    <property type="project" value="InterPro"/>
</dbReference>
<feature type="repeat" description="ANK" evidence="1">
    <location>
        <begin position="421"/>
        <end position="453"/>
    </location>
</feature>
<dbReference type="PROSITE" id="PS50297">
    <property type="entry name" value="ANK_REP_REGION"/>
    <property type="match status" value="3"/>
</dbReference>
<dbReference type="PANTHER" id="PTHR36927">
    <property type="entry name" value="BLR4337 PROTEIN"/>
    <property type="match status" value="1"/>
</dbReference>
<evidence type="ECO:0000313" key="4">
    <source>
        <dbReference type="EMBL" id="QIA07753.1"/>
    </source>
</evidence>
<keyword evidence="2" id="KW-0472">Membrane</keyword>
<feature type="domain" description="Acyltransferase 3" evidence="3">
    <location>
        <begin position="5"/>
        <end position="366"/>
    </location>
</feature>
<feature type="repeat" description="ANK" evidence="1">
    <location>
        <begin position="488"/>
        <end position="520"/>
    </location>
</feature>
<feature type="transmembrane region" description="Helical" evidence="2">
    <location>
        <begin position="91"/>
        <end position="111"/>
    </location>
</feature>
<feature type="transmembrane region" description="Helical" evidence="2">
    <location>
        <begin position="326"/>
        <end position="346"/>
    </location>
</feature>
<accession>A0A6C0RE14</accession>
<evidence type="ECO:0000259" key="3">
    <source>
        <dbReference type="Pfam" id="PF01757"/>
    </source>
</evidence>
<dbReference type="AlphaFoldDB" id="A0A6C0RE14"/>
<dbReference type="KEGG" id="drc:G0Q07_08450"/>
<feature type="transmembrane region" description="Helical" evidence="2">
    <location>
        <begin position="285"/>
        <end position="305"/>
    </location>
</feature>
<proteinExistence type="predicted"/>
<dbReference type="InterPro" id="IPR050623">
    <property type="entry name" value="Glucan_succinyl_AcylTrfase"/>
</dbReference>
<dbReference type="RefSeq" id="WP_163345674.1">
    <property type="nucleotide sequence ID" value="NZ_CP048409.1"/>
</dbReference>
<organism evidence="4 5">
    <name type="scientific">Draconibacterium halophilum</name>
    <dbReference type="NCBI Taxonomy" id="2706887"/>
    <lineage>
        <taxon>Bacteria</taxon>
        <taxon>Pseudomonadati</taxon>
        <taxon>Bacteroidota</taxon>
        <taxon>Bacteroidia</taxon>
        <taxon>Marinilabiliales</taxon>
        <taxon>Prolixibacteraceae</taxon>
        <taxon>Draconibacterium</taxon>
    </lineage>
</organism>
<feature type="transmembrane region" description="Helical" evidence="2">
    <location>
        <begin position="12"/>
        <end position="32"/>
    </location>
</feature>
<sequence length="574" mass="64797">MKTRIYFLDHLRTLMIFLVVVLHSGLVYEHVLQNSWIVVDPVKANSIGLIRLYLDLFVMFMIFFISGYLIPMSLKSKTSIEFIKSKVKRILIPWVIAVFTLIPAYKFIFLYSRGLPQEEWFSYFHFFERAGSDLSFYANNPAQNWLWFLPVLFMFQVIYLVLAKTKVLSLKINLKTAVIIMFVVGVVYSVTIAQTGLNGWYHSAILHFQRERLLVYFMSFLLGSLCYKLKVFESTQKNKRLYVIANVVLTFTLGIFTAVALNTFFNIIDPTRNYYFISQFADRVAYYAFGLASQLTLLYVFLYGFRNSLNRRYAFMDELNRNSYSVYIIHTIVLGVVALSIMAIPIPPMVKFLMVTLLTFGLSNLLIYSWRTIRQRTVNTKTVATAVMSVVIVLAAFTAYPGTTESKEQKTETTETNTAPQSGTSIHAAVVAGDLEAVQRIIESGADLNEKEPAGGSSPLMTACVFGKTEIAKVLIDAGAELNVTNNDGSTALHTAAFFCRTEIVKTLLNKGIDSSVVNNSGSTALQSVQAPFAMVKGIYEYFAKVYEPLGLQLDLDRIEKTRPVIAEIIANNE</sequence>
<gene>
    <name evidence="4" type="ORF">G0Q07_08450</name>
</gene>
<dbReference type="Proteomes" id="UP000474630">
    <property type="component" value="Chromosome"/>
</dbReference>
<keyword evidence="4" id="KW-0808">Transferase</keyword>
<keyword evidence="4" id="KW-0012">Acyltransferase</keyword>
<feature type="transmembrane region" description="Helical" evidence="2">
    <location>
        <begin position="52"/>
        <end position="70"/>
    </location>
</feature>
<evidence type="ECO:0000313" key="5">
    <source>
        <dbReference type="Proteomes" id="UP000474630"/>
    </source>
</evidence>
<feature type="transmembrane region" description="Helical" evidence="2">
    <location>
        <begin position="241"/>
        <end position="265"/>
    </location>
</feature>
<dbReference type="SUPFAM" id="SSF48403">
    <property type="entry name" value="Ankyrin repeat"/>
    <property type="match status" value="1"/>
</dbReference>
<evidence type="ECO:0000256" key="2">
    <source>
        <dbReference type="SAM" id="Phobius"/>
    </source>
</evidence>
<keyword evidence="5" id="KW-1185">Reference proteome</keyword>
<feature type="transmembrane region" description="Helical" evidence="2">
    <location>
        <begin position="213"/>
        <end position="229"/>
    </location>
</feature>
<name>A0A6C0RE14_9BACT</name>
<feature type="transmembrane region" description="Helical" evidence="2">
    <location>
        <begin position="145"/>
        <end position="162"/>
    </location>
</feature>
<dbReference type="PROSITE" id="PS50088">
    <property type="entry name" value="ANK_REPEAT"/>
    <property type="match status" value="3"/>
</dbReference>
<keyword evidence="2" id="KW-1133">Transmembrane helix</keyword>
<dbReference type="EMBL" id="CP048409">
    <property type="protein sequence ID" value="QIA07753.1"/>
    <property type="molecule type" value="Genomic_DNA"/>
</dbReference>
<dbReference type="InterPro" id="IPR002656">
    <property type="entry name" value="Acyl_transf_3_dom"/>
</dbReference>
<feature type="transmembrane region" description="Helical" evidence="2">
    <location>
        <begin position="382"/>
        <end position="400"/>
    </location>
</feature>
<keyword evidence="2" id="KW-0812">Transmembrane</keyword>
<evidence type="ECO:0000256" key="1">
    <source>
        <dbReference type="PROSITE-ProRule" id="PRU00023"/>
    </source>
</evidence>
<feature type="transmembrane region" description="Helical" evidence="2">
    <location>
        <begin position="174"/>
        <end position="193"/>
    </location>
</feature>
<protein>
    <submittedName>
        <fullName evidence="4">Acyltransferase family protein</fullName>
    </submittedName>
</protein>